<gene>
    <name evidence="2" type="ORF">GWO12_08395</name>
</gene>
<dbReference type="Proteomes" id="UP000702544">
    <property type="component" value="Unassembled WGS sequence"/>
</dbReference>
<evidence type="ECO:0000313" key="2">
    <source>
        <dbReference type="EMBL" id="NIR75115.1"/>
    </source>
</evidence>
<dbReference type="EMBL" id="JAACAK010000063">
    <property type="protein sequence ID" value="NIR75115.1"/>
    <property type="molecule type" value="Genomic_DNA"/>
</dbReference>
<dbReference type="Pfam" id="PF04285">
    <property type="entry name" value="DUF444"/>
    <property type="match status" value="2"/>
</dbReference>
<name>A0AAE4ZCF7_9BACT</name>
<dbReference type="InterPro" id="IPR006698">
    <property type="entry name" value="UPF0229"/>
</dbReference>
<organism evidence="2 3">
    <name type="scientific">Candidatus Kutchimonas denitrificans</name>
    <dbReference type="NCBI Taxonomy" id="3056748"/>
    <lineage>
        <taxon>Bacteria</taxon>
        <taxon>Pseudomonadati</taxon>
        <taxon>Gemmatimonadota</taxon>
        <taxon>Gemmatimonadia</taxon>
        <taxon>Candidatus Palauibacterales</taxon>
        <taxon>Candidatus Palauibacteraceae</taxon>
        <taxon>Candidatus Kutchimonas</taxon>
    </lineage>
</organism>
<proteinExistence type="predicted"/>
<feature type="compositionally biased region" description="Low complexity" evidence="1">
    <location>
        <begin position="75"/>
        <end position="88"/>
    </location>
</feature>
<dbReference type="NCBIfam" id="NF003711">
    <property type="entry name" value="PRK05325.2-3"/>
    <property type="match status" value="1"/>
</dbReference>
<dbReference type="PANTHER" id="PTHR30510">
    <property type="entry name" value="UPF0229 PROTEIN YEAH"/>
    <property type="match status" value="1"/>
</dbReference>
<protein>
    <submittedName>
        <fullName evidence="2">DUF444 family protein</fullName>
    </submittedName>
</protein>
<evidence type="ECO:0000256" key="1">
    <source>
        <dbReference type="SAM" id="MobiDB-lite"/>
    </source>
</evidence>
<reference evidence="2 3" key="1">
    <citation type="submission" date="2020-01" db="EMBL/GenBank/DDBJ databases">
        <title>Genomes assembled from Gulf of Kutch pelagic sediment metagenomes.</title>
        <authorList>
            <person name="Chandrashekar M."/>
            <person name="Mahajan M.S."/>
            <person name="Dave K.J."/>
            <person name="Vatsa P."/>
            <person name="Nathani N.M."/>
        </authorList>
    </citation>
    <scope>NUCLEOTIDE SEQUENCE [LARGE SCALE GENOMIC DNA]</scope>
    <source>
        <strain evidence="2">KS3-K002</strain>
    </source>
</reference>
<accession>A0AAE4ZCF7</accession>
<dbReference type="InterPro" id="IPR036465">
    <property type="entry name" value="vWFA_dom_sf"/>
</dbReference>
<dbReference type="PANTHER" id="PTHR30510:SF2">
    <property type="entry name" value="UPF0229 PROTEIN YEAH"/>
    <property type="match status" value="1"/>
</dbReference>
<dbReference type="SUPFAM" id="SSF53300">
    <property type="entry name" value="vWA-like"/>
    <property type="match status" value="1"/>
</dbReference>
<evidence type="ECO:0000313" key="3">
    <source>
        <dbReference type="Proteomes" id="UP000702544"/>
    </source>
</evidence>
<feature type="region of interest" description="Disordered" evidence="1">
    <location>
        <begin position="59"/>
        <end position="88"/>
    </location>
</feature>
<sequence>MRRIERDRKRFDSIIRGKIKKDLRKHITRGELIGKRGREVVSIPLPQIELPHLKYGRKNMSGVGQGEGAEGTPLGQGDAGDAGAAGDQPGVHIREVEISIEELAELLGEELELPRIEPRGKRTIKSRRSRYKTVRSTGPESLRSFKRTYREALKRQIASGTYNPRRPMVTPVRDDYRYRSWKEEPEPVANAVIIYMMDVSGSMGNEQKEIVRIESFWIDAWIRAHYHGIANRYIVHDAAAAEVDRETFYTTRESGGTRISSAYELAARIIAGEYDPEEWNIYCFHFSDGDNWGGGDDERCFELLRERLLPTVNLFGYGQVESRYGSGQFYESLSESLEDEKLVLSQIPERDAILDSIKDFLGKGK</sequence>
<comment type="caution">
    <text evidence="2">The sequence shown here is derived from an EMBL/GenBank/DDBJ whole genome shotgun (WGS) entry which is preliminary data.</text>
</comment>
<dbReference type="AlphaFoldDB" id="A0AAE4ZCF7"/>